<evidence type="ECO:0000313" key="2">
    <source>
        <dbReference type="Proteomes" id="UP001196068"/>
    </source>
</evidence>
<name>A0AAF1JYQ3_9PROT</name>
<dbReference type="AlphaFoldDB" id="A0AAF1JYQ3"/>
<dbReference type="RefSeq" id="WP_211873207.1">
    <property type="nucleotide sequence ID" value="NZ_JAAEDH010000003.1"/>
</dbReference>
<dbReference type="CDD" id="cd03801">
    <property type="entry name" value="GT4_PimA-like"/>
    <property type="match status" value="1"/>
</dbReference>
<reference evidence="1" key="1">
    <citation type="submission" date="2020-01" db="EMBL/GenBank/DDBJ databases">
        <authorList>
            <person name="Rat A."/>
        </authorList>
    </citation>
    <scope>NUCLEOTIDE SEQUENCE</scope>
    <source>
        <strain evidence="1">LMG 28251</strain>
    </source>
</reference>
<dbReference type="Gene3D" id="3.40.50.2000">
    <property type="entry name" value="Glycogen Phosphorylase B"/>
    <property type="match status" value="1"/>
</dbReference>
<dbReference type="GO" id="GO:0016757">
    <property type="term" value="F:glycosyltransferase activity"/>
    <property type="evidence" value="ECO:0007669"/>
    <property type="project" value="InterPro"/>
</dbReference>
<evidence type="ECO:0000313" key="1">
    <source>
        <dbReference type="EMBL" id="MBR0654396.1"/>
    </source>
</evidence>
<gene>
    <name evidence="1" type="ORF">GXW79_04810</name>
</gene>
<dbReference type="Proteomes" id="UP001196068">
    <property type="component" value="Unassembled WGS sequence"/>
</dbReference>
<dbReference type="PANTHER" id="PTHR12526">
    <property type="entry name" value="GLYCOSYLTRANSFERASE"/>
    <property type="match status" value="1"/>
</dbReference>
<proteinExistence type="predicted"/>
<dbReference type="EMBL" id="JAAEDH010000003">
    <property type="protein sequence ID" value="MBR0654396.1"/>
    <property type="molecule type" value="Genomic_DNA"/>
</dbReference>
<dbReference type="Pfam" id="PF13692">
    <property type="entry name" value="Glyco_trans_1_4"/>
    <property type="match status" value="1"/>
</dbReference>
<reference evidence="1" key="2">
    <citation type="journal article" date="2021" name="Syst. Appl. Microbiol.">
        <title>Roseomonas hellenica sp. nov., isolated from roots of wild-growing Alkanna tinctoria.</title>
        <authorList>
            <person name="Rat A."/>
            <person name="Naranjo H.D."/>
            <person name="Lebbe L."/>
            <person name="Cnockaert M."/>
            <person name="Krigas N."/>
            <person name="Grigoriadou K."/>
            <person name="Maloupa E."/>
            <person name="Willems A."/>
        </authorList>
    </citation>
    <scope>NUCLEOTIDE SEQUENCE</scope>
    <source>
        <strain evidence="1">LMG 28251</strain>
    </source>
</reference>
<accession>A0AAF1JYQ3</accession>
<protein>
    <submittedName>
        <fullName evidence="1">Glycosyltransferase family 4 protein</fullName>
    </submittedName>
</protein>
<sequence>MTLPAPAAPRFALVYHPDGYATKGVEPLGRRVAGEEFFLALVCEGGLAEIIGLVGGRANGEAFIRHAAALNPALPARAVTAADPAPLDEAGTLFIPGPGLADKAWLRRRRRQDGHSLLGITHTTATTRVMNALADNLTAPVQPWDAIICTSRAVRAMVARVMEEQSAYLRERFGAARVEWPQLPVLPLGVETEGFAALPVARAAWRAELGIGEGDVAVLCVARFSHETKFNPLPLFIALREAQVQAPAQRFHLLLAGWYENDVQSALFADGAAALCPGITIHRLDGREPRVRREIWSAADIFTLPVDNVQETFGIAPVEAMAAGLPVVTGDWDGFRDTVVHGETGFAVATCMAGPLDMLGYRHEAAVDGYGRYCSAVAQSTALDVAALAQSFATLARDPALRRRMGEAGQRRARALFDWRVIVPQYLALAAELAAMRARGGARVPVAPGRPANPAAQDPFALFAEYPTARLASGDRFALLPGTTIATIEAIVALRSAVAFGRMLPGRGGLACIIAALEEAPQDGAALARRCPNLEPAEVMRGLGWMMKFGLLTRAT</sequence>
<keyword evidence="2" id="KW-1185">Reference proteome</keyword>
<comment type="caution">
    <text evidence="1">The sequence shown here is derived from an EMBL/GenBank/DDBJ whole genome shotgun (WGS) entry which is preliminary data.</text>
</comment>
<organism evidence="1 2">
    <name type="scientific">Plastoroseomonas arctica</name>
    <dbReference type="NCBI Taxonomy" id="1509237"/>
    <lineage>
        <taxon>Bacteria</taxon>
        <taxon>Pseudomonadati</taxon>
        <taxon>Pseudomonadota</taxon>
        <taxon>Alphaproteobacteria</taxon>
        <taxon>Acetobacterales</taxon>
        <taxon>Acetobacteraceae</taxon>
        <taxon>Plastoroseomonas</taxon>
    </lineage>
</organism>
<dbReference type="SUPFAM" id="SSF53756">
    <property type="entry name" value="UDP-Glycosyltransferase/glycogen phosphorylase"/>
    <property type="match status" value="1"/>
</dbReference>
<dbReference type="PANTHER" id="PTHR12526:SF638">
    <property type="entry name" value="SPORE COAT PROTEIN SA"/>
    <property type="match status" value="1"/>
</dbReference>